<protein>
    <submittedName>
        <fullName evidence="1">Uncharacterized protein</fullName>
    </submittedName>
</protein>
<dbReference type="EMBL" id="ACJM01000010">
    <property type="protein sequence ID" value="EEG77010.1"/>
    <property type="molecule type" value="Genomic_DNA"/>
</dbReference>
<name>C0GHT6_DETAL</name>
<sequence>MFYYVDCPECNKDMSHKAETDNLDKGPIYCAHCETPLRLQYGENFDEEMGESMGMFWFIKWEEEEK</sequence>
<comment type="caution">
    <text evidence="1">The sequence shown here is derived from an EMBL/GenBank/DDBJ whole genome shotgun (WGS) entry which is preliminary data.</text>
</comment>
<keyword evidence="2" id="KW-1185">Reference proteome</keyword>
<dbReference type="Proteomes" id="UP000006443">
    <property type="component" value="Unassembled WGS sequence"/>
</dbReference>
<dbReference type="RefSeq" id="WP_008517166.1">
    <property type="nucleotide sequence ID" value="NZ_ACJM01000010.1"/>
</dbReference>
<dbReference type="STRING" id="555088.DealDRAFT_2045"/>
<reference evidence="1 2" key="1">
    <citation type="submission" date="2009-02" db="EMBL/GenBank/DDBJ databases">
        <title>Sequencing of the draft genome and assembly of Dethiobacter alkaliphilus AHT 1.</title>
        <authorList>
            <consortium name="US DOE Joint Genome Institute (JGI-PGF)"/>
            <person name="Lucas S."/>
            <person name="Copeland A."/>
            <person name="Lapidus A."/>
            <person name="Glavina del Rio T."/>
            <person name="Dalin E."/>
            <person name="Tice H."/>
            <person name="Bruce D."/>
            <person name="Goodwin L."/>
            <person name="Pitluck S."/>
            <person name="Larimer F."/>
            <person name="Land M.L."/>
            <person name="Hauser L."/>
            <person name="Muyzer G."/>
        </authorList>
    </citation>
    <scope>NUCLEOTIDE SEQUENCE [LARGE SCALE GENOMIC DNA]</scope>
    <source>
        <strain evidence="1 2">AHT 1</strain>
    </source>
</reference>
<proteinExistence type="predicted"/>
<dbReference type="AlphaFoldDB" id="C0GHT6"/>
<gene>
    <name evidence="1" type="ORF">DealDRAFT_2045</name>
</gene>
<evidence type="ECO:0000313" key="2">
    <source>
        <dbReference type="Proteomes" id="UP000006443"/>
    </source>
</evidence>
<accession>C0GHT6</accession>
<evidence type="ECO:0000313" key="1">
    <source>
        <dbReference type="EMBL" id="EEG77010.1"/>
    </source>
</evidence>
<organism evidence="1 2">
    <name type="scientific">Dethiobacter alkaliphilus AHT 1</name>
    <dbReference type="NCBI Taxonomy" id="555088"/>
    <lineage>
        <taxon>Bacteria</taxon>
        <taxon>Bacillati</taxon>
        <taxon>Bacillota</taxon>
        <taxon>Dethiobacteria</taxon>
        <taxon>Dethiobacterales</taxon>
        <taxon>Dethiobacteraceae</taxon>
        <taxon>Dethiobacter</taxon>
    </lineage>
</organism>